<reference evidence="6" key="1">
    <citation type="journal article" date="2019" name="Int. J. Syst. Evol. Microbiol.">
        <title>The Global Catalogue of Microorganisms (GCM) 10K type strain sequencing project: providing services to taxonomists for standard genome sequencing and annotation.</title>
        <authorList>
            <consortium name="The Broad Institute Genomics Platform"/>
            <consortium name="The Broad Institute Genome Sequencing Center for Infectious Disease"/>
            <person name="Wu L."/>
            <person name="Ma J."/>
        </authorList>
    </citation>
    <scope>NUCLEOTIDE SEQUENCE [LARGE SCALE GENOMIC DNA]</scope>
    <source>
        <strain evidence="6">KCTC 42247</strain>
    </source>
</reference>
<dbReference type="Proteomes" id="UP001597418">
    <property type="component" value="Unassembled WGS sequence"/>
</dbReference>
<evidence type="ECO:0000259" key="4">
    <source>
        <dbReference type="SMART" id="SM00797"/>
    </source>
</evidence>
<dbReference type="Pfam" id="PF02626">
    <property type="entry name" value="CT_A_B"/>
    <property type="match status" value="1"/>
</dbReference>
<evidence type="ECO:0000313" key="5">
    <source>
        <dbReference type="EMBL" id="MFD2742209.1"/>
    </source>
</evidence>
<dbReference type="RefSeq" id="WP_066753736.1">
    <property type="nucleotide sequence ID" value="NZ_JBHUMB010000005.1"/>
</dbReference>
<sequence>MAIKLLKAGPFSSIQDLGRLDYLSFGVPKAGAMDTLSVRIANEALRNAAQAAVIELTYAQAEIEILSDMLLAYAGQGAVLANGKIPLPANRPLALVKGTRLKLIPDGMGCRTYLATTGGWDVPIAMGSRSTYLQAKIGGINGRLLQNGDILCATAWTTEHQSFFTQLQQSNRSFPLWYIGSGRNLTTPDIPVIRVVRGPEADWFSTESWHKFLSSAFEVDRNSNRMGYILEGHDIQRINKAELLSTAVLPGTIQIPGNGRPVLLMADCQTTGGYPRIAQVAAIDLPLCGQLKPGDQIYFQEISTKEAEVLYLDEQYYFQKIRRAIDLRYYTK</sequence>
<evidence type="ECO:0000256" key="3">
    <source>
        <dbReference type="ARBA" id="ARBA00022840"/>
    </source>
</evidence>
<keyword evidence="1" id="KW-0547">Nucleotide-binding</keyword>
<proteinExistence type="predicted"/>
<feature type="domain" description="Carboxyltransferase" evidence="4">
    <location>
        <begin position="24"/>
        <end position="316"/>
    </location>
</feature>
<protein>
    <submittedName>
        <fullName evidence="5">Biotin-dependent carboxyltransferase family protein</fullName>
    </submittedName>
</protein>
<evidence type="ECO:0000256" key="2">
    <source>
        <dbReference type="ARBA" id="ARBA00022801"/>
    </source>
</evidence>
<dbReference type="SUPFAM" id="SSF50891">
    <property type="entry name" value="Cyclophilin-like"/>
    <property type="match status" value="1"/>
</dbReference>
<dbReference type="InterPro" id="IPR029000">
    <property type="entry name" value="Cyclophilin-like_dom_sf"/>
</dbReference>
<dbReference type="PANTHER" id="PTHR43309:SF5">
    <property type="entry name" value="5-OXOPROLINASE SUBUNIT C"/>
    <property type="match status" value="1"/>
</dbReference>
<evidence type="ECO:0000313" key="6">
    <source>
        <dbReference type="Proteomes" id="UP001597418"/>
    </source>
</evidence>
<comment type="caution">
    <text evidence="5">The sequence shown here is derived from an EMBL/GenBank/DDBJ whole genome shotgun (WGS) entry which is preliminary data.</text>
</comment>
<keyword evidence="3" id="KW-0067">ATP-binding</keyword>
<dbReference type="Gene3D" id="2.40.100.10">
    <property type="entry name" value="Cyclophilin-like"/>
    <property type="match status" value="1"/>
</dbReference>
<dbReference type="InterPro" id="IPR052708">
    <property type="entry name" value="PxpC"/>
</dbReference>
<dbReference type="NCBIfam" id="TIGR00724">
    <property type="entry name" value="urea_amlyse_rel"/>
    <property type="match status" value="1"/>
</dbReference>
<dbReference type="PANTHER" id="PTHR43309">
    <property type="entry name" value="5-OXOPROLINASE SUBUNIT C"/>
    <property type="match status" value="1"/>
</dbReference>
<evidence type="ECO:0000256" key="1">
    <source>
        <dbReference type="ARBA" id="ARBA00022741"/>
    </source>
</evidence>
<organism evidence="5 6">
    <name type="scientific">Sphingobacterium populi</name>
    <dbReference type="NCBI Taxonomy" id="1812824"/>
    <lineage>
        <taxon>Bacteria</taxon>
        <taxon>Pseudomonadati</taxon>
        <taxon>Bacteroidota</taxon>
        <taxon>Sphingobacteriia</taxon>
        <taxon>Sphingobacteriales</taxon>
        <taxon>Sphingobacteriaceae</taxon>
        <taxon>Sphingobacterium</taxon>
    </lineage>
</organism>
<dbReference type="SMART" id="SM00797">
    <property type="entry name" value="AHS2"/>
    <property type="match status" value="1"/>
</dbReference>
<gene>
    <name evidence="5" type="ORF">ACFSQ6_02240</name>
</gene>
<keyword evidence="2" id="KW-0378">Hydrolase</keyword>
<name>A0ABW5UBS6_9SPHI</name>
<accession>A0ABW5UBS6</accession>
<dbReference type="InterPro" id="IPR003778">
    <property type="entry name" value="CT_A_B"/>
</dbReference>
<keyword evidence="6" id="KW-1185">Reference proteome</keyword>
<dbReference type="EMBL" id="JBHUMB010000005">
    <property type="protein sequence ID" value="MFD2742209.1"/>
    <property type="molecule type" value="Genomic_DNA"/>
</dbReference>